<keyword evidence="1" id="KW-1133">Transmembrane helix</keyword>
<evidence type="ECO:0008006" key="4">
    <source>
        <dbReference type="Google" id="ProtNLM"/>
    </source>
</evidence>
<dbReference type="RefSeq" id="WP_264599397.1">
    <property type="nucleotide sequence ID" value="NZ_JAOQNS010000001.1"/>
</dbReference>
<dbReference type="SUPFAM" id="SSF52317">
    <property type="entry name" value="Class I glutamine amidotransferase-like"/>
    <property type="match status" value="1"/>
</dbReference>
<reference evidence="3" key="1">
    <citation type="submission" date="2023-07" db="EMBL/GenBank/DDBJ databases">
        <title>Genome sequencing of Purple Non-Sulfur Bacteria from various extreme environments.</title>
        <authorList>
            <person name="Mayer M."/>
        </authorList>
    </citation>
    <scope>NUCLEOTIDE SEQUENCE [LARGE SCALE GENOMIC DNA]</scope>
    <source>
        <strain evidence="3">DSM 17935</strain>
    </source>
</reference>
<organism evidence="2 3">
    <name type="scientific">Rhodobium gokarnense</name>
    <dbReference type="NCBI Taxonomy" id="364296"/>
    <lineage>
        <taxon>Bacteria</taxon>
        <taxon>Pseudomonadati</taxon>
        <taxon>Pseudomonadota</taxon>
        <taxon>Alphaproteobacteria</taxon>
        <taxon>Hyphomicrobiales</taxon>
        <taxon>Rhodobiaceae</taxon>
        <taxon>Rhodobium</taxon>
    </lineage>
</organism>
<evidence type="ECO:0000313" key="3">
    <source>
        <dbReference type="Proteomes" id="UP001209755"/>
    </source>
</evidence>
<evidence type="ECO:0000256" key="1">
    <source>
        <dbReference type="SAM" id="Phobius"/>
    </source>
</evidence>
<keyword evidence="1" id="KW-0812">Transmembrane</keyword>
<feature type="transmembrane region" description="Helical" evidence="1">
    <location>
        <begin position="665"/>
        <end position="686"/>
    </location>
</feature>
<comment type="caution">
    <text evidence="2">The sequence shown here is derived from an EMBL/GenBank/DDBJ whole genome shotgun (WGS) entry which is preliminary data.</text>
</comment>
<feature type="transmembrane region" description="Helical" evidence="1">
    <location>
        <begin position="39"/>
        <end position="57"/>
    </location>
</feature>
<accession>A0ABT3H5N3</accession>
<name>A0ABT3H5N3_9HYPH</name>
<protein>
    <recommendedName>
        <fullName evidence="4">Glutamine amidotransferase domain-containing protein</fullName>
    </recommendedName>
</protein>
<gene>
    <name evidence="2" type="ORF">M2319_000024</name>
</gene>
<keyword evidence="3" id="KW-1185">Reference proteome</keyword>
<evidence type="ECO:0000313" key="2">
    <source>
        <dbReference type="EMBL" id="MCW2305708.1"/>
    </source>
</evidence>
<keyword evidence="1" id="KW-0472">Membrane</keyword>
<dbReference type="InterPro" id="IPR029062">
    <property type="entry name" value="Class_I_gatase-like"/>
</dbReference>
<feature type="transmembrane region" description="Helical" evidence="1">
    <location>
        <begin position="12"/>
        <end position="32"/>
    </location>
</feature>
<proteinExistence type="predicted"/>
<dbReference type="PANTHER" id="PTHR37947:SF1">
    <property type="entry name" value="BLL2462 PROTEIN"/>
    <property type="match status" value="1"/>
</dbReference>
<dbReference type="PANTHER" id="PTHR37947">
    <property type="entry name" value="BLL2462 PROTEIN"/>
    <property type="match status" value="1"/>
</dbReference>
<dbReference type="Gene3D" id="3.40.50.880">
    <property type="match status" value="1"/>
</dbReference>
<dbReference type="Proteomes" id="UP001209755">
    <property type="component" value="Unassembled WGS sequence"/>
</dbReference>
<dbReference type="EMBL" id="JAOQNS010000001">
    <property type="protein sequence ID" value="MCW2305708.1"/>
    <property type="molecule type" value="Genomic_DNA"/>
</dbReference>
<sequence length="690" mass="75451">MTWSIDTAPLLPLPLILAAAAVALVLMAVAFWRRQRGAPLRAAALVLLILALLDPSIQRENREPLTSIAAIVVDRSESQALPGRTEATDEALQALTERLSRLRNVETRIVEAGRDDSGTADGTELFDKLAESLADVPPERFAGTLMITDGQVHDVPKSAESFGFDGPLHVLLTGKKDEQDRRIVVERAPRYGLVGSEQTVVLRYVDEGGDQSPARMVIRRNDDEVGAVVMVPGEKTEVPVEITHGGKNIFEFEIDAHPEELTTQNNRAVVAVKGIRENLRVLLVSGEPHSGERTWRDLLKSDASVDLVHFTILRPPSKQDGTPINQLSLIAFPTRELFSEKIDEFDLIIFDRYRRRGVLPSLYFDNITQYVRNGGAILIAAGPDFADPGSLSRTTLAEVLPATPTGVVLEQPYRAHVNELGERHPVTRGLPGAASDPPDWSRWFRLIAAETATGQTVMTGADNQPLLVLSRVDKGRVALLLSDHVWLWARSFENGGPHGPLLRRLAHWLMKEPDLEEEGITLEARGRDLVVRRQTLGETVDPVTVTTPTGKTETVDLQRLDPGLWEALVPATEIGLYSASDGTRTALASVGPANPREFSAMRSTDEKLRPMAEETHGSVRRLAEDGGNIDVPNVVALKGRTSFAGSGWVGLRTTDASVLKGIDRLPLFAGLLGLALLLGILSLTWFREGR</sequence>